<dbReference type="GO" id="GO:0005829">
    <property type="term" value="C:cytosol"/>
    <property type="evidence" value="ECO:0007669"/>
    <property type="project" value="TreeGrafter"/>
</dbReference>
<keyword evidence="2" id="KW-0808">Transferase</keyword>
<dbReference type="GO" id="GO:0019301">
    <property type="term" value="P:rhamnose catabolic process"/>
    <property type="evidence" value="ECO:0007669"/>
    <property type="project" value="UniProtKB-UniRule"/>
</dbReference>
<comment type="caution">
    <text evidence="11">The sequence shown here is derived from an EMBL/GenBank/DDBJ whole genome shotgun (WGS) entry which is preliminary data.</text>
</comment>
<evidence type="ECO:0000259" key="9">
    <source>
        <dbReference type="Pfam" id="PF00370"/>
    </source>
</evidence>
<keyword evidence="6" id="KW-1015">Disulfide bond</keyword>
<dbReference type="AlphaFoldDB" id="A0A2S8FBD1"/>
<reference evidence="11 12" key="1">
    <citation type="submission" date="2018-02" db="EMBL/GenBank/DDBJ databases">
        <title>Comparative genomes isolates from brazilian mangrove.</title>
        <authorList>
            <person name="Araujo J.E."/>
            <person name="Taketani R.G."/>
            <person name="Silva M.C.P."/>
            <person name="Loureco M.V."/>
            <person name="Andreote F.D."/>
        </authorList>
    </citation>
    <scope>NUCLEOTIDE SEQUENCE [LARGE SCALE GENOMIC DNA]</scope>
    <source>
        <strain evidence="11 12">Hex-1 MGV</strain>
    </source>
</reference>
<dbReference type="GO" id="GO:0004370">
    <property type="term" value="F:glycerol kinase activity"/>
    <property type="evidence" value="ECO:0007669"/>
    <property type="project" value="TreeGrafter"/>
</dbReference>
<dbReference type="OrthoDB" id="9761504at2"/>
<evidence type="ECO:0000256" key="8">
    <source>
        <dbReference type="NCBIfam" id="TIGR02627"/>
    </source>
</evidence>
<dbReference type="PANTHER" id="PTHR10196:SF93">
    <property type="entry name" value="L-RHAMNULOKINASE"/>
    <property type="match status" value="1"/>
</dbReference>
<dbReference type="Pfam" id="PF02782">
    <property type="entry name" value="FGGY_C"/>
    <property type="match status" value="1"/>
</dbReference>
<accession>A0A2S8FBD1</accession>
<feature type="domain" description="Carbohydrate kinase FGGY N-terminal" evidence="9">
    <location>
        <begin position="6"/>
        <end position="247"/>
    </location>
</feature>
<proteinExistence type="inferred from homology"/>
<dbReference type="CDD" id="cd07771">
    <property type="entry name" value="ASKHA_NBD_FGGY_RhaB-like"/>
    <property type="match status" value="1"/>
</dbReference>
<comment type="similarity">
    <text evidence="1">Belongs to the FGGY kinase family.</text>
</comment>
<evidence type="ECO:0000256" key="7">
    <source>
        <dbReference type="ARBA" id="ARBA00023308"/>
    </source>
</evidence>
<dbReference type="EC" id="2.7.1.5" evidence="8"/>
<dbReference type="GO" id="GO:0008993">
    <property type="term" value="F:rhamnulokinase activity"/>
    <property type="evidence" value="ECO:0007669"/>
    <property type="project" value="UniProtKB-UniRule"/>
</dbReference>
<sequence length="498" mass="54836">MSKKTYLAVDLGASSGRVLGGRFDGSKLQLEEVHRFDNGPIALAGHLHWDLLQLWQNIKDGLSASGTKFGSEISSVGVDTWGVDYALLGRNDELLGNPYHYRDPRTSGMFERAFAKVSREEIFAETGLQFMEINTLYQLLAMKEANSSVLEAAEHFLMMPDLFHWLLTGEKGNELTNATTTQLFNPVTKSWSKKLIDGLGLPEKIFGEIVDPGTVVGPLRDTVLEQIGLNGTKVVRPGTHDTASAVVAVPAESSPGQMPDWCYISSGTWSLMGVETPHPIINEQCAEFNYTNEGGVYGTTRLLKNIAGLWLVQECRRIWKQRGHEYGYSDLVRMSQEATPLASFVNPDHADFVAPQDMPAEIRDFCERTGQIVPQNDGAVIRCVLESLAMRYRVVHRKLQDLTGTKINTIHIVGGGTQNQLLCQMAADACNCQVVAGPVEATAIGNLMLQAVAAGDIDSLAEGREVIRNSFPVVTYTPKTPTMWDDAFPRFEKVTQVD</sequence>
<keyword evidence="7" id="KW-0684">Rhamnose metabolism</keyword>
<dbReference type="EMBL" id="PUHY01000015">
    <property type="protein sequence ID" value="PQO29473.1"/>
    <property type="molecule type" value="Genomic_DNA"/>
</dbReference>
<keyword evidence="4 11" id="KW-0418">Kinase</keyword>
<evidence type="ECO:0000313" key="11">
    <source>
        <dbReference type="EMBL" id="PQO29473.1"/>
    </source>
</evidence>
<keyword evidence="5" id="KW-0067">ATP-binding</keyword>
<dbReference type="PANTHER" id="PTHR10196">
    <property type="entry name" value="SUGAR KINASE"/>
    <property type="match status" value="1"/>
</dbReference>
<organism evidence="11 12">
    <name type="scientific">Blastopirellula marina</name>
    <dbReference type="NCBI Taxonomy" id="124"/>
    <lineage>
        <taxon>Bacteria</taxon>
        <taxon>Pseudomonadati</taxon>
        <taxon>Planctomycetota</taxon>
        <taxon>Planctomycetia</taxon>
        <taxon>Pirellulales</taxon>
        <taxon>Pirellulaceae</taxon>
        <taxon>Blastopirellula</taxon>
    </lineage>
</organism>
<dbReference type="Gene3D" id="3.30.420.40">
    <property type="match status" value="2"/>
</dbReference>
<dbReference type="InterPro" id="IPR013449">
    <property type="entry name" value="Rhamnulokinase"/>
</dbReference>
<evidence type="ECO:0000259" key="10">
    <source>
        <dbReference type="Pfam" id="PF02782"/>
    </source>
</evidence>
<feature type="domain" description="Carbohydrate kinase FGGY C-terminal" evidence="10">
    <location>
        <begin position="262"/>
        <end position="454"/>
    </location>
</feature>
<dbReference type="Pfam" id="PF00370">
    <property type="entry name" value="FGGY_N"/>
    <property type="match status" value="1"/>
</dbReference>
<dbReference type="InterPro" id="IPR018485">
    <property type="entry name" value="FGGY_C"/>
</dbReference>
<evidence type="ECO:0000256" key="1">
    <source>
        <dbReference type="ARBA" id="ARBA00009156"/>
    </source>
</evidence>
<dbReference type="GO" id="GO:0006071">
    <property type="term" value="P:glycerol metabolic process"/>
    <property type="evidence" value="ECO:0007669"/>
    <property type="project" value="TreeGrafter"/>
</dbReference>
<evidence type="ECO:0000256" key="6">
    <source>
        <dbReference type="ARBA" id="ARBA00023157"/>
    </source>
</evidence>
<evidence type="ECO:0000256" key="4">
    <source>
        <dbReference type="ARBA" id="ARBA00022777"/>
    </source>
</evidence>
<evidence type="ECO:0000256" key="5">
    <source>
        <dbReference type="ARBA" id="ARBA00022840"/>
    </source>
</evidence>
<protein>
    <recommendedName>
        <fullName evidence="8">Rhamnulokinase</fullName>
        <ecNumber evidence="8">2.7.1.5</ecNumber>
    </recommendedName>
</protein>
<dbReference type="SUPFAM" id="SSF53067">
    <property type="entry name" value="Actin-like ATPase domain"/>
    <property type="match status" value="2"/>
</dbReference>
<dbReference type="Proteomes" id="UP000238322">
    <property type="component" value="Unassembled WGS sequence"/>
</dbReference>
<evidence type="ECO:0000256" key="2">
    <source>
        <dbReference type="ARBA" id="ARBA00022679"/>
    </source>
</evidence>
<dbReference type="InterPro" id="IPR000577">
    <property type="entry name" value="Carb_kinase_FGGY"/>
</dbReference>
<evidence type="ECO:0000313" key="12">
    <source>
        <dbReference type="Proteomes" id="UP000238322"/>
    </source>
</evidence>
<dbReference type="GO" id="GO:0005524">
    <property type="term" value="F:ATP binding"/>
    <property type="evidence" value="ECO:0007669"/>
    <property type="project" value="UniProtKB-KW"/>
</dbReference>
<dbReference type="NCBIfam" id="TIGR02627">
    <property type="entry name" value="rhamnulo_kin"/>
    <property type="match status" value="1"/>
</dbReference>
<dbReference type="InterPro" id="IPR043129">
    <property type="entry name" value="ATPase_NBD"/>
</dbReference>
<name>A0A2S8FBD1_9BACT</name>
<dbReference type="RefSeq" id="WP_105332667.1">
    <property type="nucleotide sequence ID" value="NZ_PUHY01000015.1"/>
</dbReference>
<evidence type="ECO:0000256" key="3">
    <source>
        <dbReference type="ARBA" id="ARBA00022741"/>
    </source>
</evidence>
<dbReference type="InterPro" id="IPR018484">
    <property type="entry name" value="FGGY_N"/>
</dbReference>
<dbReference type="PIRSF" id="PIRSF000538">
    <property type="entry name" value="GlpK"/>
    <property type="match status" value="1"/>
</dbReference>
<gene>
    <name evidence="11" type="primary">rhaB</name>
    <name evidence="11" type="ORF">C5Y83_25755</name>
</gene>
<keyword evidence="3" id="KW-0547">Nucleotide-binding</keyword>